<dbReference type="AlphaFoldDB" id="A0AAN6W501"/>
<evidence type="ECO:0000313" key="3">
    <source>
        <dbReference type="Proteomes" id="UP001302321"/>
    </source>
</evidence>
<keyword evidence="3" id="KW-1185">Reference proteome</keyword>
<reference evidence="2" key="1">
    <citation type="journal article" date="2023" name="Mol. Phylogenet. Evol.">
        <title>Genome-scale phylogeny and comparative genomics of the fungal order Sordariales.</title>
        <authorList>
            <person name="Hensen N."/>
            <person name="Bonometti L."/>
            <person name="Westerberg I."/>
            <person name="Brannstrom I.O."/>
            <person name="Guillou S."/>
            <person name="Cros-Aarteil S."/>
            <person name="Calhoun S."/>
            <person name="Haridas S."/>
            <person name="Kuo A."/>
            <person name="Mondo S."/>
            <person name="Pangilinan J."/>
            <person name="Riley R."/>
            <person name="LaButti K."/>
            <person name="Andreopoulos B."/>
            <person name="Lipzen A."/>
            <person name="Chen C."/>
            <person name="Yan M."/>
            <person name="Daum C."/>
            <person name="Ng V."/>
            <person name="Clum A."/>
            <person name="Steindorff A."/>
            <person name="Ohm R.A."/>
            <person name="Martin F."/>
            <person name="Silar P."/>
            <person name="Natvig D.O."/>
            <person name="Lalanne C."/>
            <person name="Gautier V."/>
            <person name="Ament-Velasquez S.L."/>
            <person name="Kruys A."/>
            <person name="Hutchinson M.I."/>
            <person name="Powell A.J."/>
            <person name="Barry K."/>
            <person name="Miller A.N."/>
            <person name="Grigoriev I.V."/>
            <person name="Debuchy R."/>
            <person name="Gladieux P."/>
            <person name="Hiltunen Thoren M."/>
            <person name="Johannesson H."/>
        </authorList>
    </citation>
    <scope>NUCLEOTIDE SEQUENCE</scope>
    <source>
        <strain evidence="2">CBS 892.96</strain>
    </source>
</reference>
<comment type="caution">
    <text evidence="2">The sequence shown here is derived from an EMBL/GenBank/DDBJ whole genome shotgun (WGS) entry which is preliminary data.</text>
</comment>
<dbReference type="Proteomes" id="UP001302321">
    <property type="component" value="Unassembled WGS sequence"/>
</dbReference>
<dbReference type="GO" id="GO:0042720">
    <property type="term" value="C:mitochondrial inner membrane peptidase complex"/>
    <property type="evidence" value="ECO:0007669"/>
    <property type="project" value="InterPro"/>
</dbReference>
<reference evidence="2" key="2">
    <citation type="submission" date="2023-05" db="EMBL/GenBank/DDBJ databases">
        <authorList>
            <consortium name="Lawrence Berkeley National Laboratory"/>
            <person name="Steindorff A."/>
            <person name="Hensen N."/>
            <person name="Bonometti L."/>
            <person name="Westerberg I."/>
            <person name="Brannstrom I.O."/>
            <person name="Guillou S."/>
            <person name="Cros-Aarteil S."/>
            <person name="Calhoun S."/>
            <person name="Haridas S."/>
            <person name="Kuo A."/>
            <person name="Mondo S."/>
            <person name="Pangilinan J."/>
            <person name="Riley R."/>
            <person name="Labutti K."/>
            <person name="Andreopoulos B."/>
            <person name="Lipzen A."/>
            <person name="Chen C."/>
            <person name="Yanf M."/>
            <person name="Daum C."/>
            <person name="Ng V."/>
            <person name="Clum A."/>
            <person name="Ohm R."/>
            <person name="Martin F."/>
            <person name="Silar P."/>
            <person name="Natvig D."/>
            <person name="Lalanne C."/>
            <person name="Gautier V."/>
            <person name="Ament-Velasquez S.L."/>
            <person name="Kruys A."/>
            <person name="Hutchinson M.I."/>
            <person name="Powell A.J."/>
            <person name="Barry K."/>
            <person name="Miller A.N."/>
            <person name="Grigoriev I.V."/>
            <person name="Debuchy R."/>
            <person name="Gladieux P."/>
            <person name="Thoren M.H."/>
            <person name="Johannesson H."/>
        </authorList>
    </citation>
    <scope>NUCLEOTIDE SEQUENCE</scope>
    <source>
        <strain evidence="2">CBS 892.96</strain>
    </source>
</reference>
<accession>A0AAN6W501</accession>
<gene>
    <name evidence="2" type="ORF">QBC36DRAFT_332127</name>
</gene>
<feature type="compositionally biased region" description="Basic and acidic residues" evidence="1">
    <location>
        <begin position="29"/>
        <end position="38"/>
    </location>
</feature>
<evidence type="ECO:0000256" key="1">
    <source>
        <dbReference type="SAM" id="MobiDB-lite"/>
    </source>
</evidence>
<evidence type="ECO:0000313" key="2">
    <source>
        <dbReference type="EMBL" id="KAK4175145.1"/>
    </source>
</evidence>
<name>A0AAN6W501_9PEZI</name>
<feature type="compositionally biased region" description="Low complexity" evidence="1">
    <location>
        <begin position="9"/>
        <end position="24"/>
    </location>
</feature>
<sequence length="125" mass="13370">MAPHVQTFPSSQLPSHIHHLPSSSHRARKTPDGKPTDLDKNCDLFSFVQYDCRIARPNEDNCPVVCAPVKRFFRVCPTKNGGTFTAETTSWEYLNALSKGGDAVSGGGTQLEIGGGAAGPAQTGR</sequence>
<dbReference type="EMBL" id="MU866247">
    <property type="protein sequence ID" value="KAK4175145.1"/>
    <property type="molecule type" value="Genomic_DNA"/>
</dbReference>
<organism evidence="2 3">
    <name type="scientific">Triangularia setosa</name>
    <dbReference type="NCBI Taxonomy" id="2587417"/>
    <lineage>
        <taxon>Eukaryota</taxon>
        <taxon>Fungi</taxon>
        <taxon>Dikarya</taxon>
        <taxon>Ascomycota</taxon>
        <taxon>Pezizomycotina</taxon>
        <taxon>Sordariomycetes</taxon>
        <taxon>Sordariomycetidae</taxon>
        <taxon>Sordariales</taxon>
        <taxon>Podosporaceae</taxon>
        <taxon>Triangularia</taxon>
    </lineage>
</organism>
<dbReference type="Pfam" id="PF11093">
    <property type="entry name" value="Mitochondr_Som1"/>
    <property type="match status" value="1"/>
</dbReference>
<proteinExistence type="predicted"/>
<dbReference type="InterPro" id="IPR024645">
    <property type="entry name" value="Mitochondr_Som1"/>
</dbReference>
<protein>
    <submittedName>
        <fullName evidence="2">Uncharacterized protein</fullName>
    </submittedName>
</protein>
<feature type="region of interest" description="Disordered" evidence="1">
    <location>
        <begin position="1"/>
        <end position="38"/>
    </location>
</feature>